<organism evidence="1 2">
    <name type="scientific">Vibrio thalassae</name>
    <dbReference type="NCBI Taxonomy" id="1243014"/>
    <lineage>
        <taxon>Bacteria</taxon>
        <taxon>Pseudomonadati</taxon>
        <taxon>Pseudomonadota</taxon>
        <taxon>Gammaproteobacteria</taxon>
        <taxon>Vibrionales</taxon>
        <taxon>Vibrionaceae</taxon>
        <taxon>Vibrio</taxon>
    </lineage>
</organism>
<dbReference type="AlphaFoldDB" id="A0A240EJR6"/>
<evidence type="ECO:0000313" key="1">
    <source>
        <dbReference type="EMBL" id="SNX48493.1"/>
    </source>
</evidence>
<keyword evidence="2" id="KW-1185">Reference proteome</keyword>
<accession>A0A240EJR6</accession>
<dbReference type="RefSeq" id="WP_244181193.1">
    <property type="nucleotide sequence ID" value="NZ_JBHSII010000004.1"/>
</dbReference>
<evidence type="ECO:0000313" key="2">
    <source>
        <dbReference type="Proteomes" id="UP000219336"/>
    </source>
</evidence>
<gene>
    <name evidence="1" type="ORF">VTH8203_02111</name>
</gene>
<reference evidence="2" key="1">
    <citation type="submission" date="2016-06" db="EMBL/GenBank/DDBJ databases">
        <authorList>
            <person name="Rodrigo-Torres L."/>
            <person name="Arahal R.D."/>
            <person name="Lucena T."/>
        </authorList>
    </citation>
    <scope>NUCLEOTIDE SEQUENCE [LARGE SCALE GENOMIC DNA]</scope>
    <source>
        <strain evidence="2">CECT8203</strain>
    </source>
</reference>
<dbReference type="EMBL" id="OANU01000028">
    <property type="protein sequence ID" value="SNX48493.1"/>
    <property type="molecule type" value="Genomic_DNA"/>
</dbReference>
<protein>
    <submittedName>
        <fullName evidence="1">Uncharacterized protein</fullName>
    </submittedName>
</protein>
<dbReference type="Proteomes" id="UP000219336">
    <property type="component" value="Unassembled WGS sequence"/>
</dbReference>
<name>A0A240EJR6_9VIBR</name>
<proteinExistence type="predicted"/>
<sequence>MFENVHFVRVMGIAGLVANLHSTYGVKPEELGIPAKALEFPMTLIPV</sequence>